<name>I5B1A7_9BACT</name>
<keyword evidence="2" id="KW-1185">Reference proteome</keyword>
<reference evidence="1 2" key="2">
    <citation type="submission" date="2012-02" db="EMBL/GenBank/DDBJ databases">
        <title>Improved High-Quality Draft sequence of Desulfobacter postgatei 2ac9.</title>
        <authorList>
            <consortium name="US DOE Joint Genome Institute"/>
            <person name="Lucas S."/>
            <person name="Han J."/>
            <person name="Lapidus A."/>
            <person name="Cheng J.-F."/>
            <person name="Goodwin L."/>
            <person name="Pitluck S."/>
            <person name="Peters L."/>
            <person name="Ovchinnikova G."/>
            <person name="Held B."/>
            <person name="Detter J.C."/>
            <person name="Han C."/>
            <person name="Tapia R."/>
            <person name="Land M."/>
            <person name="Hauser L."/>
            <person name="Kyrpides N."/>
            <person name="Ivanova N."/>
            <person name="Pagani I."/>
            <person name="Orellana R."/>
            <person name="Lovley D."/>
            <person name="Woyke T."/>
        </authorList>
    </citation>
    <scope>NUCLEOTIDE SEQUENCE [LARGE SCALE GENOMIC DNA]</scope>
    <source>
        <strain evidence="1 2">2ac9</strain>
    </source>
</reference>
<sequence>MNRNIAQNITELLGNIPIVTFRTIGLQTPRVLQRGFFFSINSFSKKLVDNSCLKKIKESN</sequence>
<accession>I5B1A7</accession>
<dbReference type="HOGENOM" id="CLU_2933894_0_0_7"/>
<dbReference type="AlphaFoldDB" id="I5B1A7"/>
<organism evidence="1 2">
    <name type="scientific">Desulfobacter postgatei 2ac9</name>
    <dbReference type="NCBI Taxonomy" id="879212"/>
    <lineage>
        <taxon>Bacteria</taxon>
        <taxon>Pseudomonadati</taxon>
        <taxon>Thermodesulfobacteriota</taxon>
        <taxon>Desulfobacteria</taxon>
        <taxon>Desulfobacterales</taxon>
        <taxon>Desulfobacteraceae</taxon>
        <taxon>Desulfobacter</taxon>
    </lineage>
</organism>
<dbReference type="EMBL" id="CM001488">
    <property type="protein sequence ID" value="EIM63270.1"/>
    <property type="molecule type" value="Genomic_DNA"/>
</dbReference>
<protein>
    <submittedName>
        <fullName evidence="1">Uncharacterized protein</fullName>
    </submittedName>
</protein>
<dbReference type="STRING" id="879212.DespoDRAFT_01312"/>
<evidence type="ECO:0000313" key="1">
    <source>
        <dbReference type="EMBL" id="EIM63270.1"/>
    </source>
</evidence>
<gene>
    <name evidence="1" type="ORF">DespoDRAFT_01312</name>
</gene>
<evidence type="ECO:0000313" key="2">
    <source>
        <dbReference type="Proteomes" id="UP000005778"/>
    </source>
</evidence>
<dbReference type="Proteomes" id="UP000005778">
    <property type="component" value="Chromosome"/>
</dbReference>
<reference evidence="1 2" key="1">
    <citation type="submission" date="2011-09" db="EMBL/GenBank/DDBJ databases">
        <authorList>
            <consortium name="US DOE Joint Genome Institute (JGI-PGF)"/>
            <person name="Lucas S."/>
            <person name="Han J."/>
            <person name="Lapidus A."/>
            <person name="Cheng J.-F."/>
            <person name="Goodwin L."/>
            <person name="Pitluck S."/>
            <person name="Peters L."/>
            <person name="Land M.L."/>
            <person name="Hauser L."/>
            <person name="Orellana R."/>
            <person name="Lovley D."/>
            <person name="Woyke T.J."/>
        </authorList>
    </citation>
    <scope>NUCLEOTIDE SEQUENCE [LARGE SCALE GENOMIC DNA]</scope>
    <source>
        <strain evidence="1 2">2ac9</strain>
    </source>
</reference>
<proteinExistence type="predicted"/>